<dbReference type="SUPFAM" id="SSF51735">
    <property type="entry name" value="NAD(P)-binding Rossmann-fold domains"/>
    <property type="match status" value="1"/>
</dbReference>
<gene>
    <name evidence="3" type="primary">SDR-1</name>
    <name evidence="3" type="ORF">EVAR_43737_1</name>
</gene>
<protein>
    <submittedName>
        <fullName evidence="3">Farnesol dehydrogenase</fullName>
    </submittedName>
</protein>
<evidence type="ECO:0000313" key="4">
    <source>
        <dbReference type="Proteomes" id="UP000299102"/>
    </source>
</evidence>
<dbReference type="InterPro" id="IPR020904">
    <property type="entry name" value="Sc_DH/Rdtase_CS"/>
</dbReference>
<reference evidence="3 4" key="1">
    <citation type="journal article" date="2019" name="Commun. Biol.">
        <title>The bagworm genome reveals a unique fibroin gene that provides high tensile strength.</title>
        <authorList>
            <person name="Kono N."/>
            <person name="Nakamura H."/>
            <person name="Ohtoshi R."/>
            <person name="Tomita M."/>
            <person name="Numata K."/>
            <person name="Arakawa K."/>
        </authorList>
    </citation>
    <scope>NUCLEOTIDE SEQUENCE [LARGE SCALE GENOMIC DNA]</scope>
</reference>
<dbReference type="EMBL" id="BGZK01001042">
    <property type="protein sequence ID" value="GBP69489.1"/>
    <property type="molecule type" value="Genomic_DNA"/>
</dbReference>
<comment type="similarity">
    <text evidence="1">Belongs to the short-chain dehydrogenases/reductases (SDR) family.</text>
</comment>
<dbReference type="Proteomes" id="UP000299102">
    <property type="component" value="Unassembled WGS sequence"/>
</dbReference>
<comment type="caution">
    <text evidence="3">The sequence shown here is derived from an EMBL/GenBank/DDBJ whole genome shotgun (WGS) entry which is preliminary data.</text>
</comment>
<dbReference type="PANTHER" id="PTHR43115:SF4">
    <property type="entry name" value="DEHYDROGENASE_REDUCTASE SDR FAMILY MEMBER 11"/>
    <property type="match status" value="1"/>
</dbReference>
<dbReference type="OrthoDB" id="1933717at2759"/>
<proteinExistence type="inferred from homology"/>
<dbReference type="AlphaFoldDB" id="A0A4C1Y4M3"/>
<sequence length="213" mass="23811">MLEHECYGGGEGDAVGHRGYGGAARIMFVIGHKIPTLKDILDSGIYPATKYAVTALCQTLRLEFSYSGLPIRVTSLSPGVVDTKMVQTFLANNSLLENKILKLKPKDAVLYVLSTPDTVNSRQRRTGDGLGYSLKAAAPRRARWRKPTSVLKKPYVHKIRNVYFRETLGVGFRRRARMINVVPTIIQGINNKGQWPLTTQCTHSFHTFSTIQY</sequence>
<dbReference type="InterPro" id="IPR036291">
    <property type="entry name" value="NAD(P)-bd_dom_sf"/>
</dbReference>
<evidence type="ECO:0000256" key="2">
    <source>
        <dbReference type="ARBA" id="ARBA00023002"/>
    </source>
</evidence>
<keyword evidence="4" id="KW-1185">Reference proteome</keyword>
<name>A0A4C1Y4M3_EUMVA</name>
<evidence type="ECO:0000313" key="3">
    <source>
        <dbReference type="EMBL" id="GBP69489.1"/>
    </source>
</evidence>
<evidence type="ECO:0000256" key="1">
    <source>
        <dbReference type="ARBA" id="ARBA00006484"/>
    </source>
</evidence>
<dbReference type="PROSITE" id="PS00061">
    <property type="entry name" value="ADH_SHORT"/>
    <property type="match status" value="1"/>
</dbReference>
<dbReference type="Gene3D" id="3.40.50.720">
    <property type="entry name" value="NAD(P)-binding Rossmann-like Domain"/>
    <property type="match status" value="1"/>
</dbReference>
<keyword evidence="2" id="KW-0560">Oxidoreductase</keyword>
<organism evidence="3 4">
    <name type="scientific">Eumeta variegata</name>
    <name type="common">Bagworm moth</name>
    <name type="synonym">Eumeta japonica</name>
    <dbReference type="NCBI Taxonomy" id="151549"/>
    <lineage>
        <taxon>Eukaryota</taxon>
        <taxon>Metazoa</taxon>
        <taxon>Ecdysozoa</taxon>
        <taxon>Arthropoda</taxon>
        <taxon>Hexapoda</taxon>
        <taxon>Insecta</taxon>
        <taxon>Pterygota</taxon>
        <taxon>Neoptera</taxon>
        <taxon>Endopterygota</taxon>
        <taxon>Lepidoptera</taxon>
        <taxon>Glossata</taxon>
        <taxon>Ditrysia</taxon>
        <taxon>Tineoidea</taxon>
        <taxon>Psychidae</taxon>
        <taxon>Oiketicinae</taxon>
        <taxon>Eumeta</taxon>
    </lineage>
</organism>
<dbReference type="PANTHER" id="PTHR43115">
    <property type="entry name" value="DEHYDROGENASE/REDUCTASE SDR FAMILY MEMBER 11"/>
    <property type="match status" value="1"/>
</dbReference>
<dbReference type="PRINTS" id="PR00081">
    <property type="entry name" value="GDHRDH"/>
</dbReference>
<accession>A0A4C1Y4M3</accession>
<dbReference type="STRING" id="151549.A0A4C1Y4M3"/>
<dbReference type="InterPro" id="IPR002347">
    <property type="entry name" value="SDR_fam"/>
</dbReference>
<dbReference type="Pfam" id="PF00106">
    <property type="entry name" value="adh_short"/>
    <property type="match status" value="1"/>
</dbReference>
<dbReference type="GO" id="GO:0016491">
    <property type="term" value="F:oxidoreductase activity"/>
    <property type="evidence" value="ECO:0007669"/>
    <property type="project" value="UniProtKB-KW"/>
</dbReference>